<evidence type="ECO:0000259" key="8">
    <source>
        <dbReference type="PROSITE" id="PS50994"/>
    </source>
</evidence>
<dbReference type="InterPro" id="IPR001878">
    <property type="entry name" value="Znf_CCHC"/>
</dbReference>
<feature type="compositionally biased region" description="Basic and acidic residues" evidence="6">
    <location>
        <begin position="164"/>
        <end position="174"/>
    </location>
</feature>
<evidence type="ECO:0000256" key="6">
    <source>
        <dbReference type="SAM" id="MobiDB-lite"/>
    </source>
</evidence>
<feature type="region of interest" description="Disordered" evidence="6">
    <location>
        <begin position="164"/>
        <end position="201"/>
    </location>
</feature>
<dbReference type="InterPro" id="IPR013103">
    <property type="entry name" value="RVT_2"/>
</dbReference>
<dbReference type="GO" id="GO:0006508">
    <property type="term" value="P:proteolysis"/>
    <property type="evidence" value="ECO:0007669"/>
    <property type="project" value="UniProtKB-KW"/>
</dbReference>
<dbReference type="SUPFAM" id="SSF53098">
    <property type="entry name" value="Ribonuclease H-like"/>
    <property type="match status" value="1"/>
</dbReference>
<keyword evidence="1" id="KW-0645">Protease</keyword>
<keyword evidence="4" id="KW-0378">Hydrolase</keyword>
<dbReference type="InterPro" id="IPR039537">
    <property type="entry name" value="Retrotran_Ty1/copia-like"/>
</dbReference>
<dbReference type="Gene3D" id="3.30.420.10">
    <property type="entry name" value="Ribonuclease H-like superfamily/Ribonuclease H"/>
    <property type="match status" value="1"/>
</dbReference>
<keyword evidence="2" id="KW-0479">Metal-binding</keyword>
<feature type="compositionally biased region" description="Basic residues" evidence="6">
    <location>
        <begin position="184"/>
        <end position="196"/>
    </location>
</feature>
<dbReference type="GO" id="GO:0015074">
    <property type="term" value="P:DNA integration"/>
    <property type="evidence" value="ECO:0007669"/>
    <property type="project" value="InterPro"/>
</dbReference>
<dbReference type="SUPFAM" id="SSF56672">
    <property type="entry name" value="DNA/RNA polymerases"/>
    <property type="match status" value="1"/>
</dbReference>
<dbReference type="AlphaFoldDB" id="A0A2N9G8R0"/>
<evidence type="ECO:0000256" key="4">
    <source>
        <dbReference type="ARBA" id="ARBA00022801"/>
    </source>
</evidence>
<dbReference type="InterPro" id="IPR012337">
    <property type="entry name" value="RNaseH-like_sf"/>
</dbReference>
<dbReference type="EMBL" id="OIVN01001927">
    <property type="protein sequence ID" value="SPC99037.1"/>
    <property type="molecule type" value="Genomic_DNA"/>
</dbReference>
<dbReference type="InterPro" id="IPR036875">
    <property type="entry name" value="Znf_CCHC_sf"/>
</dbReference>
<dbReference type="SUPFAM" id="SSF57756">
    <property type="entry name" value="Retrovirus zinc finger-like domains"/>
    <property type="match status" value="1"/>
</dbReference>
<dbReference type="Pfam" id="PF07727">
    <property type="entry name" value="RVT_2"/>
    <property type="match status" value="1"/>
</dbReference>
<dbReference type="SMART" id="SM00343">
    <property type="entry name" value="ZnF_C2HC"/>
    <property type="match status" value="1"/>
</dbReference>
<evidence type="ECO:0008006" key="10">
    <source>
        <dbReference type="Google" id="ProtNLM"/>
    </source>
</evidence>
<evidence type="ECO:0000256" key="1">
    <source>
        <dbReference type="ARBA" id="ARBA00022670"/>
    </source>
</evidence>
<dbReference type="Pfam" id="PF22936">
    <property type="entry name" value="Pol_BBD"/>
    <property type="match status" value="1"/>
</dbReference>
<evidence type="ECO:0000256" key="3">
    <source>
        <dbReference type="ARBA" id="ARBA00022750"/>
    </source>
</evidence>
<name>A0A2N9G8R0_FAGSY</name>
<accession>A0A2N9G8R0</accession>
<feature type="region of interest" description="Disordered" evidence="6">
    <location>
        <begin position="667"/>
        <end position="688"/>
    </location>
</feature>
<dbReference type="InterPro" id="IPR001584">
    <property type="entry name" value="Integrase_cat-core"/>
</dbReference>
<keyword evidence="3" id="KW-0064">Aspartyl protease</keyword>
<sequence>MMEDVLYCKDLHDPIKGDSAKPSSMPDKEWAKMHRKTIDYIRQCIEVSVFHHVSKETKADPLWKRLESLYERKTTQNKAFTFRKLAHLKLKEGRSVAEHLSEFQDLINQLTGMNLVVDDELQALLLLSSLPDSWETLVVSLSNSAPNGVLQLAMVKDSLFNEETRRKDMGKDDAQALVTENRGRSKGRNSKRRNKFRSQSQTKGKDKCFYCDKEGHIKRNCKAWKNKQKEETNQKKADDHNTTTVSLDEDVVVLSIGEDECCHVADPYDEWVIDSAASYHVHSKKGVFTSYKAGNLGRVKMGNKSYVNIVRIGHICVETNTGYTLKLKDVRHILDMRLNLISISVLDKEGYESHLGNGKWKLFKGLLVFARGKICCTLYKTKVKLCRDMVNAAQDDSTPDLWHKRLARMSEKELSSTRKSNVLDLVYSDVCGPIEMESLGGNGYFVTFIDDSSRKKGKSLKCLRTDNGGEYTSNKFENYCSEYAIRHEKTVPGIPQHNGVTERINRTIVEKVRCTLRMAKLPKPFWAEAVQTACYLINWSPSVPLDFDIPERVWTGEDASYAYLKLWDPKKKKIIKSQDVVFHENENITDFEKFEKSKSIVEGASDLTPTSSDIATDIEEVQVENYGDEPTGVGGDDAIDTEANEHEEQHDQPTTVDGDDAIHTEGVKQGEQPIPLEMEEPQGEPESFQEVQSYKYKQSLDEGYLFKLKKDGDELVKYKARLVVKGFNQKQGIDFDEIFSPMVKMSSIRVILGLTASLDLELEQMDVKTAFLHGDLEEEIYMVQPEGFEAKGKEHKVCRLKKSLYGLKQAPRQWYKKFDSFMVGQGYTRTDADHCVYVRQFPNGKFIILLLYVDDMLIVGQDANMVGSLKNELFKSFDMKDLGPARQILGMQILHDRKAKKLWLSQEKYVERVLERFNMKHAKPVSTPLGGHFKLSKKSCPSSNKEKENMASIPYSSAVRSLMYVMVCTWPDIAHAVGVVSRFMVNPRQRALGSSEVDLQVFERGAVSWQSKLQKCVALSTTEAEYIAETEARERDALDETVSPRLGFEARRWDGGGDCWVHRPFGASPHLIKASKRLDFGATTLRRVEVFKEHLTTCLAVAVRGGFSFTVGTGGFTAGLHSGSDIETLADLGIYFVGG</sequence>
<dbReference type="GO" id="GO:0004190">
    <property type="term" value="F:aspartic-type endopeptidase activity"/>
    <property type="evidence" value="ECO:0007669"/>
    <property type="project" value="UniProtKB-KW"/>
</dbReference>
<dbReference type="InterPro" id="IPR043502">
    <property type="entry name" value="DNA/RNA_pol_sf"/>
</dbReference>
<dbReference type="Pfam" id="PF14223">
    <property type="entry name" value="Retrotran_gag_2"/>
    <property type="match status" value="1"/>
</dbReference>
<keyword evidence="5" id="KW-0863">Zinc-finger</keyword>
<keyword evidence="5" id="KW-0862">Zinc</keyword>
<dbReference type="InterPro" id="IPR054722">
    <property type="entry name" value="PolX-like_BBD"/>
</dbReference>
<organism evidence="9">
    <name type="scientific">Fagus sylvatica</name>
    <name type="common">Beechnut</name>
    <dbReference type="NCBI Taxonomy" id="28930"/>
    <lineage>
        <taxon>Eukaryota</taxon>
        <taxon>Viridiplantae</taxon>
        <taxon>Streptophyta</taxon>
        <taxon>Embryophyta</taxon>
        <taxon>Tracheophyta</taxon>
        <taxon>Spermatophyta</taxon>
        <taxon>Magnoliopsida</taxon>
        <taxon>eudicotyledons</taxon>
        <taxon>Gunneridae</taxon>
        <taxon>Pentapetalae</taxon>
        <taxon>rosids</taxon>
        <taxon>fabids</taxon>
        <taxon>Fagales</taxon>
        <taxon>Fagaceae</taxon>
        <taxon>Fagus</taxon>
    </lineage>
</organism>
<dbReference type="GO" id="GO:0003676">
    <property type="term" value="F:nucleic acid binding"/>
    <property type="evidence" value="ECO:0007669"/>
    <property type="project" value="InterPro"/>
</dbReference>
<feature type="domain" description="CCHC-type" evidence="7">
    <location>
        <begin position="207"/>
        <end position="222"/>
    </location>
</feature>
<dbReference type="PROSITE" id="PS50158">
    <property type="entry name" value="ZF_CCHC"/>
    <property type="match status" value="1"/>
</dbReference>
<proteinExistence type="predicted"/>
<dbReference type="PROSITE" id="PS50994">
    <property type="entry name" value="INTEGRASE"/>
    <property type="match status" value="1"/>
</dbReference>
<evidence type="ECO:0000256" key="2">
    <source>
        <dbReference type="ARBA" id="ARBA00022723"/>
    </source>
</evidence>
<gene>
    <name evidence="9" type="ORF">FSB_LOCUS26919</name>
</gene>
<evidence type="ECO:0000256" key="5">
    <source>
        <dbReference type="PROSITE-ProRule" id="PRU00047"/>
    </source>
</evidence>
<evidence type="ECO:0000259" key="7">
    <source>
        <dbReference type="PROSITE" id="PS50158"/>
    </source>
</evidence>
<dbReference type="PANTHER" id="PTHR42648">
    <property type="entry name" value="TRANSPOSASE, PUTATIVE-RELATED"/>
    <property type="match status" value="1"/>
</dbReference>
<dbReference type="GO" id="GO:0008270">
    <property type="term" value="F:zinc ion binding"/>
    <property type="evidence" value="ECO:0007669"/>
    <property type="project" value="UniProtKB-KW"/>
</dbReference>
<dbReference type="InterPro" id="IPR036397">
    <property type="entry name" value="RNaseH_sf"/>
</dbReference>
<evidence type="ECO:0000313" key="9">
    <source>
        <dbReference type="EMBL" id="SPC99037.1"/>
    </source>
</evidence>
<dbReference type="PANTHER" id="PTHR42648:SF28">
    <property type="entry name" value="TRANSPOSON-ENCODED PROTEIN WITH RIBONUCLEASE H-LIKE AND RETROVIRUS ZINC FINGER-LIKE DOMAINS"/>
    <property type="match status" value="1"/>
</dbReference>
<dbReference type="Gene3D" id="4.10.60.10">
    <property type="entry name" value="Zinc finger, CCHC-type"/>
    <property type="match status" value="1"/>
</dbReference>
<reference evidence="9" key="1">
    <citation type="submission" date="2018-02" db="EMBL/GenBank/DDBJ databases">
        <authorList>
            <person name="Cohen D.B."/>
            <person name="Kent A.D."/>
        </authorList>
    </citation>
    <scope>NUCLEOTIDE SEQUENCE</scope>
</reference>
<feature type="domain" description="Integrase catalytic" evidence="8">
    <location>
        <begin position="395"/>
        <end position="558"/>
    </location>
</feature>
<protein>
    <recommendedName>
        <fullName evidence="10">Integrase catalytic domain-containing protein</fullName>
    </recommendedName>
</protein>